<evidence type="ECO:0000313" key="1">
    <source>
        <dbReference type="EMBL" id="CAI9719143.1"/>
    </source>
</evidence>
<dbReference type="EMBL" id="OX597816">
    <property type="protein sequence ID" value="CAI9719143.1"/>
    <property type="molecule type" value="Genomic_DNA"/>
</dbReference>
<name>A0AA36AP77_OCTVU</name>
<protein>
    <submittedName>
        <fullName evidence="1">Uncharacterized protein</fullName>
    </submittedName>
</protein>
<reference evidence="1" key="1">
    <citation type="submission" date="2023-08" db="EMBL/GenBank/DDBJ databases">
        <authorList>
            <person name="Alioto T."/>
            <person name="Alioto T."/>
            <person name="Gomez Garrido J."/>
        </authorList>
    </citation>
    <scope>NUCLEOTIDE SEQUENCE</scope>
</reference>
<proteinExistence type="predicted"/>
<evidence type="ECO:0000313" key="2">
    <source>
        <dbReference type="Proteomes" id="UP001162480"/>
    </source>
</evidence>
<dbReference type="AlphaFoldDB" id="A0AA36AP77"/>
<accession>A0AA36AP77</accession>
<keyword evidence="2" id="KW-1185">Reference proteome</keyword>
<gene>
    <name evidence="1" type="ORF">OCTVUL_1B015130</name>
</gene>
<dbReference type="Proteomes" id="UP001162480">
    <property type="component" value="Chromosome 3"/>
</dbReference>
<organism evidence="1 2">
    <name type="scientific">Octopus vulgaris</name>
    <name type="common">Common octopus</name>
    <dbReference type="NCBI Taxonomy" id="6645"/>
    <lineage>
        <taxon>Eukaryota</taxon>
        <taxon>Metazoa</taxon>
        <taxon>Spiralia</taxon>
        <taxon>Lophotrochozoa</taxon>
        <taxon>Mollusca</taxon>
        <taxon>Cephalopoda</taxon>
        <taxon>Coleoidea</taxon>
        <taxon>Octopodiformes</taxon>
        <taxon>Octopoda</taxon>
        <taxon>Incirrata</taxon>
        <taxon>Octopodidae</taxon>
        <taxon>Octopus</taxon>
    </lineage>
</organism>
<sequence length="87" mass="9792">MEINLTSLYKTIFELGNENVINKGLNVGAFPGFCKIQATQISRHTATERPWLALIAGSYVEQQFLFTGINLQPQRLAIEKAYPSYTL</sequence>